<gene>
    <name evidence="1" type="ORF">DFH08DRAFT_801052</name>
</gene>
<dbReference type="Proteomes" id="UP001218218">
    <property type="component" value="Unassembled WGS sequence"/>
</dbReference>
<organism evidence="1 2">
    <name type="scientific">Mycena albidolilacea</name>
    <dbReference type="NCBI Taxonomy" id="1033008"/>
    <lineage>
        <taxon>Eukaryota</taxon>
        <taxon>Fungi</taxon>
        <taxon>Dikarya</taxon>
        <taxon>Basidiomycota</taxon>
        <taxon>Agaricomycotina</taxon>
        <taxon>Agaricomycetes</taxon>
        <taxon>Agaricomycetidae</taxon>
        <taxon>Agaricales</taxon>
        <taxon>Marasmiineae</taxon>
        <taxon>Mycenaceae</taxon>
        <taxon>Mycena</taxon>
    </lineage>
</organism>
<sequence>MVFRKLLLLRFYFKLARKKHAQLLIYMATHAMKLHDPANICMLKTHMFVLELDPAPPEKHAEFVYSSAGIRELRDPKCPLFELSRAALVDLLREGDPRLTMYVRSGAVYLAPIAVDIGTPLQHIALLGPPDDDWKGFLERATNKTLGAKDGMRIKRLQKLM</sequence>
<accession>A0AAD7EYX9</accession>
<evidence type="ECO:0000313" key="1">
    <source>
        <dbReference type="EMBL" id="KAJ7359189.1"/>
    </source>
</evidence>
<reference evidence="1" key="1">
    <citation type="submission" date="2023-03" db="EMBL/GenBank/DDBJ databases">
        <title>Massive genome expansion in bonnet fungi (Mycena s.s.) driven by repeated elements and novel gene families across ecological guilds.</title>
        <authorList>
            <consortium name="Lawrence Berkeley National Laboratory"/>
            <person name="Harder C.B."/>
            <person name="Miyauchi S."/>
            <person name="Viragh M."/>
            <person name="Kuo A."/>
            <person name="Thoen E."/>
            <person name="Andreopoulos B."/>
            <person name="Lu D."/>
            <person name="Skrede I."/>
            <person name="Drula E."/>
            <person name="Henrissat B."/>
            <person name="Morin E."/>
            <person name="Kohler A."/>
            <person name="Barry K."/>
            <person name="LaButti K."/>
            <person name="Morin E."/>
            <person name="Salamov A."/>
            <person name="Lipzen A."/>
            <person name="Mereny Z."/>
            <person name="Hegedus B."/>
            <person name="Baldrian P."/>
            <person name="Stursova M."/>
            <person name="Weitz H."/>
            <person name="Taylor A."/>
            <person name="Grigoriev I.V."/>
            <person name="Nagy L.G."/>
            <person name="Martin F."/>
            <person name="Kauserud H."/>
        </authorList>
    </citation>
    <scope>NUCLEOTIDE SEQUENCE</scope>
    <source>
        <strain evidence="1">CBHHK002</strain>
    </source>
</reference>
<keyword evidence="2" id="KW-1185">Reference proteome</keyword>
<dbReference type="AlphaFoldDB" id="A0AAD7EYX9"/>
<name>A0AAD7EYX9_9AGAR</name>
<evidence type="ECO:0000313" key="2">
    <source>
        <dbReference type="Proteomes" id="UP001218218"/>
    </source>
</evidence>
<protein>
    <submittedName>
        <fullName evidence="1">Uncharacterized protein</fullName>
    </submittedName>
</protein>
<dbReference type="EMBL" id="JARIHO010000006">
    <property type="protein sequence ID" value="KAJ7359189.1"/>
    <property type="molecule type" value="Genomic_DNA"/>
</dbReference>
<comment type="caution">
    <text evidence="1">The sequence shown here is derived from an EMBL/GenBank/DDBJ whole genome shotgun (WGS) entry which is preliminary data.</text>
</comment>
<proteinExistence type="predicted"/>